<dbReference type="Gene3D" id="3.40.50.720">
    <property type="entry name" value="NAD(P)-binding Rossmann-like Domain"/>
    <property type="match status" value="1"/>
</dbReference>
<dbReference type="EMBL" id="MN738763">
    <property type="protein sequence ID" value="QHS83746.1"/>
    <property type="molecule type" value="Genomic_DNA"/>
</dbReference>
<dbReference type="SUPFAM" id="SSF51735">
    <property type="entry name" value="NAD(P)-binding Rossmann-fold domains"/>
    <property type="match status" value="1"/>
</dbReference>
<evidence type="ECO:0000313" key="2">
    <source>
        <dbReference type="EMBL" id="QHS83746.1"/>
    </source>
</evidence>
<reference evidence="2" key="1">
    <citation type="journal article" date="2020" name="Nature">
        <title>Giant virus diversity and host interactions through global metagenomics.</title>
        <authorList>
            <person name="Schulz F."/>
            <person name="Roux S."/>
            <person name="Paez-Espino D."/>
            <person name="Jungbluth S."/>
            <person name="Walsh D.A."/>
            <person name="Denef V.J."/>
            <person name="McMahon K.D."/>
            <person name="Konstantinidis K.T."/>
            <person name="Eloe-Fadrosh E.A."/>
            <person name="Kyrpides N.C."/>
            <person name="Woyke T."/>
        </authorList>
    </citation>
    <scope>NUCLEOTIDE SEQUENCE</scope>
    <source>
        <strain evidence="2">GVMAG-S-ERX555961-36</strain>
    </source>
</reference>
<organism evidence="2">
    <name type="scientific">viral metagenome</name>
    <dbReference type="NCBI Taxonomy" id="1070528"/>
    <lineage>
        <taxon>unclassified sequences</taxon>
        <taxon>metagenomes</taxon>
        <taxon>organismal metagenomes</taxon>
    </lineage>
</organism>
<accession>A0A6C0AVZ9</accession>
<dbReference type="InterPro" id="IPR036291">
    <property type="entry name" value="NAD(P)-bd_dom_sf"/>
</dbReference>
<evidence type="ECO:0000259" key="1">
    <source>
        <dbReference type="Pfam" id="PF13460"/>
    </source>
</evidence>
<dbReference type="Pfam" id="PF13460">
    <property type="entry name" value="NAD_binding_10"/>
    <property type="match status" value="1"/>
</dbReference>
<sequence length="269" mass="31094">MVRLLFYLSFIVHVKSLLYDKPIFITGANSKLGQRVINKLNMRGVEMKCLVRNTQKAERLFQNMDCVELVEGDILEYDYLKNIMKECEMSVNLHSVNRVSNPFRRHNHNYDIITNSLDKNHPFYVNYIGMKNIIKSCKENNINKLIRTTDRATALAPYHPTSLLLDSFHSDQIFWHRHSENDIISSGLVYTIIRPGGIHNKDYDAVELEHEIAKGPTKIGINNLADVIVRTILPSENHIEPEFPFENQIIACHGYNTPIKKATLRILHP</sequence>
<proteinExistence type="predicted"/>
<dbReference type="AlphaFoldDB" id="A0A6C0AVZ9"/>
<name>A0A6C0AVZ9_9ZZZZ</name>
<feature type="domain" description="NAD(P)-binding" evidence="1">
    <location>
        <begin position="27"/>
        <end position="231"/>
    </location>
</feature>
<dbReference type="InterPro" id="IPR016040">
    <property type="entry name" value="NAD(P)-bd_dom"/>
</dbReference>
<protein>
    <recommendedName>
        <fullName evidence="1">NAD(P)-binding domain-containing protein</fullName>
    </recommendedName>
</protein>
<dbReference type="PANTHER" id="PTHR15020">
    <property type="entry name" value="FLAVIN REDUCTASE-RELATED"/>
    <property type="match status" value="1"/>
</dbReference>
<dbReference type="PANTHER" id="PTHR15020:SF50">
    <property type="entry name" value="UPF0659 PROTEIN YMR090W"/>
    <property type="match status" value="1"/>
</dbReference>